<reference evidence="2" key="1">
    <citation type="journal article" date="2014" name="Int. J. Syst. Evol. Microbiol.">
        <title>Complete genome sequence of Corynebacterium casei LMG S-19264T (=DSM 44701T), isolated from a smear-ripened cheese.</title>
        <authorList>
            <consortium name="US DOE Joint Genome Institute (JGI-PGF)"/>
            <person name="Walter F."/>
            <person name="Albersmeier A."/>
            <person name="Kalinowski J."/>
            <person name="Ruckert C."/>
        </authorList>
    </citation>
    <scope>NUCLEOTIDE SEQUENCE</scope>
    <source>
        <strain evidence="2">KCTC 22164</strain>
    </source>
</reference>
<dbReference type="AlphaFoldDB" id="A0A918JPU5"/>
<dbReference type="Proteomes" id="UP000631300">
    <property type="component" value="Unassembled WGS sequence"/>
</dbReference>
<proteinExistence type="predicted"/>
<comment type="caution">
    <text evidence="2">The sequence shown here is derived from an EMBL/GenBank/DDBJ whole genome shotgun (WGS) entry which is preliminary data.</text>
</comment>
<feature type="domain" description="Hda lid" evidence="1">
    <location>
        <begin position="178"/>
        <end position="241"/>
    </location>
</feature>
<dbReference type="Gene3D" id="1.10.8.60">
    <property type="match status" value="1"/>
</dbReference>
<dbReference type="NCBIfam" id="TIGR03420">
    <property type="entry name" value="DnaA_homol_Hda"/>
    <property type="match status" value="1"/>
</dbReference>
<gene>
    <name evidence="2" type="ORF">GCM10007391_32560</name>
</gene>
<dbReference type="InterPro" id="IPR027417">
    <property type="entry name" value="P-loop_NTPase"/>
</dbReference>
<keyword evidence="3" id="KW-1185">Reference proteome</keyword>
<dbReference type="InterPro" id="IPR055199">
    <property type="entry name" value="Hda_lid"/>
</dbReference>
<organism evidence="2 3">
    <name type="scientific">Alteromonas halophila</name>
    <dbReference type="NCBI Taxonomy" id="516698"/>
    <lineage>
        <taxon>Bacteria</taxon>
        <taxon>Pseudomonadati</taxon>
        <taxon>Pseudomonadota</taxon>
        <taxon>Gammaproteobacteria</taxon>
        <taxon>Alteromonadales</taxon>
        <taxon>Alteromonadaceae</taxon>
        <taxon>Alteromonas/Salinimonas group</taxon>
        <taxon>Alteromonas</taxon>
    </lineage>
</organism>
<dbReference type="PANTHER" id="PTHR30050:SF5">
    <property type="entry name" value="DNAA REGULATORY INACTIVATOR HDA"/>
    <property type="match status" value="1"/>
</dbReference>
<dbReference type="InterPro" id="IPR017788">
    <property type="entry name" value="Hda"/>
</dbReference>
<dbReference type="EMBL" id="BMXP01000012">
    <property type="protein sequence ID" value="GGW95872.1"/>
    <property type="molecule type" value="Genomic_DNA"/>
</dbReference>
<dbReference type="PANTHER" id="PTHR30050">
    <property type="entry name" value="CHROMOSOMAL REPLICATION INITIATOR PROTEIN DNAA"/>
    <property type="match status" value="1"/>
</dbReference>
<reference evidence="2" key="2">
    <citation type="submission" date="2020-09" db="EMBL/GenBank/DDBJ databases">
        <authorList>
            <person name="Sun Q."/>
            <person name="Kim S."/>
        </authorList>
    </citation>
    <scope>NUCLEOTIDE SEQUENCE</scope>
    <source>
        <strain evidence="2">KCTC 22164</strain>
    </source>
</reference>
<dbReference type="SUPFAM" id="SSF52540">
    <property type="entry name" value="P-loop containing nucleoside triphosphate hydrolases"/>
    <property type="match status" value="1"/>
</dbReference>
<sequence length="245" mass="27235">MQLPLPVSLPTDETFDSFVSGNNAELVTLLQEIAQAMPAWKSATALTSLRRLQLPVITLVGNEGRGKSHLLYALCHELSARSVGHVYLNMHSASEWVDSVFEGLESLPVICLDNLQAIAGMPQWELALFDLLNRISEHRASMVVCTSTIGHGHPSFQLPDLTSRLAWGVTYQVLGLDDEQRKAVIRLRAAQRGLKFSEQAVQFLLNHSDRDLPSLMALLDRLDTRSLQEQKKLSVGMVKRELDIA</sequence>
<dbReference type="RefSeq" id="WP_189408235.1">
    <property type="nucleotide sequence ID" value="NZ_BMXP01000012.1"/>
</dbReference>
<evidence type="ECO:0000259" key="1">
    <source>
        <dbReference type="Pfam" id="PF22688"/>
    </source>
</evidence>
<evidence type="ECO:0000313" key="2">
    <source>
        <dbReference type="EMBL" id="GGW95872.1"/>
    </source>
</evidence>
<dbReference type="Pfam" id="PF22688">
    <property type="entry name" value="Hda_lid"/>
    <property type="match status" value="1"/>
</dbReference>
<dbReference type="Gene3D" id="3.40.50.300">
    <property type="entry name" value="P-loop containing nucleotide triphosphate hydrolases"/>
    <property type="match status" value="1"/>
</dbReference>
<evidence type="ECO:0000313" key="3">
    <source>
        <dbReference type="Proteomes" id="UP000631300"/>
    </source>
</evidence>
<accession>A0A918JPU5</accession>
<name>A0A918JPU5_9ALTE</name>
<protein>
    <submittedName>
        <fullName evidence="2">DnaA regulatory inactivator Hda</fullName>
    </submittedName>
</protein>
<dbReference type="GO" id="GO:0006270">
    <property type="term" value="P:DNA replication initiation"/>
    <property type="evidence" value="ECO:0007669"/>
    <property type="project" value="TreeGrafter"/>
</dbReference>
<dbReference type="GO" id="GO:0032297">
    <property type="term" value="P:negative regulation of DNA-templated DNA replication initiation"/>
    <property type="evidence" value="ECO:0007669"/>
    <property type="project" value="InterPro"/>
</dbReference>